<keyword evidence="1" id="KW-0472">Membrane</keyword>
<keyword evidence="3" id="KW-1185">Reference proteome</keyword>
<sequence length="107" mass="12534">MPDNRARRLMLALFIVVFVLFKYYAWHSINIRNKKNFDYNFAGIVENVTYDEKLIPSVTVHNRTYYLDTGYNFGQEIGKGDSIIKKRSSPVYKLIKSDGKILTFTNE</sequence>
<dbReference type="EMBL" id="CP117167">
    <property type="protein sequence ID" value="WCT11310.1"/>
    <property type="molecule type" value="Genomic_DNA"/>
</dbReference>
<organism evidence="2 3">
    <name type="scientific">Mucilaginibacter jinjuensis</name>
    <dbReference type="NCBI Taxonomy" id="1176721"/>
    <lineage>
        <taxon>Bacteria</taxon>
        <taxon>Pseudomonadati</taxon>
        <taxon>Bacteroidota</taxon>
        <taxon>Sphingobacteriia</taxon>
        <taxon>Sphingobacteriales</taxon>
        <taxon>Sphingobacteriaceae</taxon>
        <taxon>Mucilaginibacter</taxon>
    </lineage>
</organism>
<dbReference type="Proteomes" id="UP001216139">
    <property type="component" value="Chromosome"/>
</dbReference>
<keyword evidence="1" id="KW-0812">Transmembrane</keyword>
<evidence type="ECO:0000256" key="1">
    <source>
        <dbReference type="SAM" id="Phobius"/>
    </source>
</evidence>
<proteinExistence type="predicted"/>
<keyword evidence="1" id="KW-1133">Transmembrane helix</keyword>
<evidence type="ECO:0000313" key="3">
    <source>
        <dbReference type="Proteomes" id="UP001216139"/>
    </source>
</evidence>
<reference evidence="2 3" key="1">
    <citation type="submission" date="2023-02" db="EMBL/GenBank/DDBJ databases">
        <title>Genome sequence of Mucilaginibacter jinjuensis strain KACC 16571.</title>
        <authorList>
            <person name="Kim S."/>
            <person name="Heo J."/>
            <person name="Kwon S.-W."/>
        </authorList>
    </citation>
    <scope>NUCLEOTIDE SEQUENCE [LARGE SCALE GENOMIC DNA]</scope>
    <source>
        <strain evidence="2 3">KACC 16571</strain>
    </source>
</reference>
<accession>A0ABY7T4D2</accession>
<feature type="transmembrane region" description="Helical" evidence="1">
    <location>
        <begin position="6"/>
        <end position="25"/>
    </location>
</feature>
<protein>
    <submittedName>
        <fullName evidence="2">Uncharacterized protein</fullName>
    </submittedName>
</protein>
<dbReference type="RefSeq" id="WP_273629495.1">
    <property type="nucleotide sequence ID" value="NZ_CP117167.1"/>
</dbReference>
<evidence type="ECO:0000313" key="2">
    <source>
        <dbReference type="EMBL" id="WCT11310.1"/>
    </source>
</evidence>
<name>A0ABY7T4D2_9SPHI</name>
<gene>
    <name evidence="2" type="ORF">PQO05_21460</name>
</gene>